<keyword evidence="1" id="KW-0472">Membrane</keyword>
<gene>
    <name evidence="2" type="ORF">PPSIR1_00525</name>
</gene>
<protein>
    <submittedName>
        <fullName evidence="2">Uncharacterized protein</fullName>
    </submittedName>
</protein>
<keyword evidence="3" id="KW-1185">Reference proteome</keyword>
<dbReference type="Pfam" id="PF13531">
    <property type="entry name" value="SBP_bac_11"/>
    <property type="match status" value="1"/>
</dbReference>
<sequence length="492" mass="54115">MLLSRVRALAPPRRVRGPSLEQPGGAVSRRWPSFVAGFPGARKRTPTQQAARDVVGFVLAVATLVALFYSGWKLIFSPNQYPLAHPMGETDMVEASFPERCGEARPRPFVIRVVYGPDLAEWIEPAATRYMHDCPNSQIKLRAMRDIDAVRAIAAGEIEPTLWIPRDRSMLTLLEARWTRGEALAVDDGPALVRTPMVMLMWKDRLDALDAALPAGLRGRGGWSGSVCAGIPTEPRGLHPDPGEGKLERDAMVPISWAELRHEPRLAGWGHVRVDHASPSDSSVGLLGLTLVARDYAQSRGHSLEDLEDFDRLGADFQRWLERCEAGLPQPKATGRLLTETMFNLGDPGQSSNGSDGVISTEQLAFSVLTRIDAHEAGVEAVRIVYPDDTAQLDHPALFLALGEHDEGAVAQRFVDVLLGEEQQARALELGFRPANPEVELRSYDAGPNPFLRLRRHGVQLELDIAETLGEVIEDEVLAVVMARWQDATGRE</sequence>
<evidence type="ECO:0000256" key="1">
    <source>
        <dbReference type="SAM" id="Phobius"/>
    </source>
</evidence>
<dbReference type="STRING" id="391625.PPSIR1_00525"/>
<keyword evidence="1" id="KW-1133">Transmembrane helix</keyword>
<name>A6G7G3_9BACT</name>
<dbReference type="SUPFAM" id="SSF53850">
    <property type="entry name" value="Periplasmic binding protein-like II"/>
    <property type="match status" value="1"/>
</dbReference>
<reference evidence="2 3" key="1">
    <citation type="submission" date="2007-06" db="EMBL/GenBank/DDBJ databases">
        <authorList>
            <person name="Shimkets L."/>
            <person name="Ferriera S."/>
            <person name="Johnson J."/>
            <person name="Kravitz S."/>
            <person name="Beeson K."/>
            <person name="Sutton G."/>
            <person name="Rogers Y.-H."/>
            <person name="Friedman R."/>
            <person name="Frazier M."/>
            <person name="Venter J.C."/>
        </authorList>
    </citation>
    <scope>NUCLEOTIDE SEQUENCE [LARGE SCALE GENOMIC DNA]</scope>
    <source>
        <strain evidence="2 3">SIR-1</strain>
    </source>
</reference>
<proteinExistence type="predicted"/>
<dbReference type="EMBL" id="ABCS01000034">
    <property type="protein sequence ID" value="EDM78172.1"/>
    <property type="molecule type" value="Genomic_DNA"/>
</dbReference>
<evidence type="ECO:0000313" key="3">
    <source>
        <dbReference type="Proteomes" id="UP000005801"/>
    </source>
</evidence>
<organism evidence="2 3">
    <name type="scientific">Plesiocystis pacifica SIR-1</name>
    <dbReference type="NCBI Taxonomy" id="391625"/>
    <lineage>
        <taxon>Bacteria</taxon>
        <taxon>Pseudomonadati</taxon>
        <taxon>Myxococcota</taxon>
        <taxon>Polyangia</taxon>
        <taxon>Nannocystales</taxon>
        <taxon>Nannocystaceae</taxon>
        <taxon>Plesiocystis</taxon>
    </lineage>
</organism>
<evidence type="ECO:0000313" key="2">
    <source>
        <dbReference type="EMBL" id="EDM78172.1"/>
    </source>
</evidence>
<dbReference type="OrthoDB" id="138542at2"/>
<dbReference type="RefSeq" id="WP_006972658.1">
    <property type="nucleotide sequence ID" value="NZ_ABCS01000034.1"/>
</dbReference>
<accession>A6G7G3</accession>
<comment type="caution">
    <text evidence="2">The sequence shown here is derived from an EMBL/GenBank/DDBJ whole genome shotgun (WGS) entry which is preliminary data.</text>
</comment>
<keyword evidence="1" id="KW-0812">Transmembrane</keyword>
<dbReference type="AlphaFoldDB" id="A6G7G3"/>
<dbReference type="Proteomes" id="UP000005801">
    <property type="component" value="Unassembled WGS sequence"/>
</dbReference>
<dbReference type="eggNOG" id="COG1840">
    <property type="taxonomic scope" value="Bacteria"/>
</dbReference>
<feature type="transmembrane region" description="Helical" evidence="1">
    <location>
        <begin position="54"/>
        <end position="72"/>
    </location>
</feature>